<dbReference type="OrthoDB" id="5855801at2759"/>
<evidence type="ECO:0000256" key="1">
    <source>
        <dbReference type="SAM" id="MobiDB-lite"/>
    </source>
</evidence>
<dbReference type="PROSITE" id="PS50092">
    <property type="entry name" value="TSP1"/>
    <property type="match status" value="1"/>
</dbReference>
<dbReference type="SUPFAM" id="SSF82895">
    <property type="entry name" value="TSP-1 type 1 repeat"/>
    <property type="match status" value="1"/>
</dbReference>
<evidence type="ECO:0000313" key="3">
    <source>
        <dbReference type="Proteomes" id="UP000494206"/>
    </source>
</evidence>
<accession>A0A8S1E9J8</accession>
<dbReference type="EMBL" id="CADEPM010000001">
    <property type="protein sequence ID" value="CAB3397506.1"/>
    <property type="molecule type" value="Genomic_DNA"/>
</dbReference>
<dbReference type="Proteomes" id="UP000494206">
    <property type="component" value="Unassembled WGS sequence"/>
</dbReference>
<name>A0A8S1E9J8_9PELO</name>
<evidence type="ECO:0000313" key="2">
    <source>
        <dbReference type="EMBL" id="CAB3397506.1"/>
    </source>
</evidence>
<dbReference type="InterPro" id="IPR000884">
    <property type="entry name" value="TSP1_rpt"/>
</dbReference>
<sequence length="224" mass="26068">MQNEHDRQFIEETKELEARLLALKHRVEMNKRILASMGVQDETSEVSVTTQRSTTRMDEDKVKVEEDTARALSWMINDMERRVEDESKTEEGTRIGDPEEDPTTTPFPFPFEEGFALIRSKRSTSRRRVLWSQWSEWGECNCGRQSRKRSCLKHIGPKYTNDDQEFIPIGKDNHVNEILDEEPAPYPEGVEQPASIEMNRLKRSTLKCPPSEIEFRECFGAVCQ</sequence>
<dbReference type="SMART" id="SM00209">
    <property type="entry name" value="TSP1"/>
    <property type="match status" value="1"/>
</dbReference>
<reference evidence="2 3" key="1">
    <citation type="submission" date="2020-04" db="EMBL/GenBank/DDBJ databases">
        <authorList>
            <person name="Laetsch R D."/>
            <person name="Stevens L."/>
            <person name="Kumar S."/>
            <person name="Blaxter L. M."/>
        </authorList>
    </citation>
    <scope>NUCLEOTIDE SEQUENCE [LARGE SCALE GENOMIC DNA]</scope>
</reference>
<gene>
    <name evidence="2" type="ORF">CBOVIS_LOCUS903</name>
</gene>
<keyword evidence="3" id="KW-1185">Reference proteome</keyword>
<organism evidence="2 3">
    <name type="scientific">Caenorhabditis bovis</name>
    <dbReference type="NCBI Taxonomy" id="2654633"/>
    <lineage>
        <taxon>Eukaryota</taxon>
        <taxon>Metazoa</taxon>
        <taxon>Ecdysozoa</taxon>
        <taxon>Nematoda</taxon>
        <taxon>Chromadorea</taxon>
        <taxon>Rhabditida</taxon>
        <taxon>Rhabditina</taxon>
        <taxon>Rhabditomorpha</taxon>
        <taxon>Rhabditoidea</taxon>
        <taxon>Rhabditidae</taxon>
        <taxon>Peloderinae</taxon>
        <taxon>Caenorhabditis</taxon>
    </lineage>
</organism>
<comment type="caution">
    <text evidence="2">The sequence shown here is derived from an EMBL/GenBank/DDBJ whole genome shotgun (WGS) entry which is preliminary data.</text>
</comment>
<feature type="region of interest" description="Disordered" evidence="1">
    <location>
        <begin position="82"/>
        <end position="109"/>
    </location>
</feature>
<protein>
    <submittedName>
        <fullName evidence="2">Uncharacterized protein</fullName>
    </submittedName>
</protein>
<feature type="compositionally biased region" description="Basic and acidic residues" evidence="1">
    <location>
        <begin position="82"/>
        <end position="97"/>
    </location>
</feature>
<proteinExistence type="predicted"/>
<dbReference type="InterPro" id="IPR036383">
    <property type="entry name" value="TSP1_rpt_sf"/>
</dbReference>
<dbReference type="AlphaFoldDB" id="A0A8S1E9J8"/>